<evidence type="ECO:0000259" key="2">
    <source>
        <dbReference type="Pfam" id="PF12774"/>
    </source>
</evidence>
<evidence type="ECO:0000256" key="1">
    <source>
        <dbReference type="ARBA" id="ARBA00008887"/>
    </source>
</evidence>
<dbReference type="Proteomes" id="UP001148838">
    <property type="component" value="Unassembled WGS sequence"/>
</dbReference>
<dbReference type="InterPro" id="IPR043157">
    <property type="entry name" value="Dynein_AAA1S"/>
</dbReference>
<dbReference type="InterPro" id="IPR026983">
    <property type="entry name" value="DHC"/>
</dbReference>
<dbReference type="Gene3D" id="3.40.50.300">
    <property type="entry name" value="P-loop containing nucleotide triphosphate hydrolases"/>
    <property type="match status" value="1"/>
</dbReference>
<dbReference type="Pfam" id="PF12774">
    <property type="entry name" value="AAA_6"/>
    <property type="match status" value="1"/>
</dbReference>
<accession>A0ABQ8SCY8</accession>
<feature type="domain" description="Dynein heavy chain hydrolytic ATP-binding dynein motor region" evidence="2">
    <location>
        <begin position="15"/>
        <end position="200"/>
    </location>
</feature>
<reference evidence="3 4" key="1">
    <citation type="journal article" date="2022" name="Allergy">
        <title>Genome assembly and annotation of Periplaneta americana reveal a comprehensive cockroach allergen profile.</title>
        <authorList>
            <person name="Wang L."/>
            <person name="Xiong Q."/>
            <person name="Saelim N."/>
            <person name="Wang L."/>
            <person name="Nong W."/>
            <person name="Wan A.T."/>
            <person name="Shi M."/>
            <person name="Liu X."/>
            <person name="Cao Q."/>
            <person name="Hui J.H.L."/>
            <person name="Sookrung N."/>
            <person name="Leung T.F."/>
            <person name="Tungtrongchitr A."/>
            <person name="Tsui S.K.W."/>
        </authorList>
    </citation>
    <scope>NUCLEOTIDE SEQUENCE [LARGE SCALE GENOMIC DNA]</scope>
    <source>
        <strain evidence="3">PWHHKU_190912</strain>
    </source>
</reference>
<dbReference type="PANTHER" id="PTHR46532:SF4">
    <property type="entry name" value="AAA+ ATPASE DOMAIN-CONTAINING PROTEIN"/>
    <property type="match status" value="1"/>
</dbReference>
<keyword evidence="4" id="KW-1185">Reference proteome</keyword>
<dbReference type="SUPFAM" id="SSF52540">
    <property type="entry name" value="P-loop containing nucleoside triphosphate hydrolases"/>
    <property type="match status" value="1"/>
</dbReference>
<sequence length="212" mass="23571">MDYVKLFLHIADANITLAQAMAMSMGGSPCGPAGTGKTETVKDMGKTLGKYVVVFNCSDQMDYRGLGRIYKGLAQSGSWGCFDEFNRIELPVLSVAAQQVAVILNAHKEKKQQFVFTDGDLVDMCPEFGIFITMNPGYAGRKELPENLKIQFRTVAMMVPDRQIIIRVKLASCGFLENITLARKFYTLYKLCEEQLTKQASPGFDNHMGQDT</sequence>
<proteinExistence type="inferred from homology"/>
<evidence type="ECO:0000313" key="3">
    <source>
        <dbReference type="EMBL" id="KAJ4431705.1"/>
    </source>
</evidence>
<dbReference type="InterPro" id="IPR027417">
    <property type="entry name" value="P-loop_NTPase"/>
</dbReference>
<comment type="similarity">
    <text evidence="1">Belongs to the dynein heavy chain family.</text>
</comment>
<protein>
    <submittedName>
        <fullName evidence="3">Dynein heavy chain 8, axonemal</fullName>
    </submittedName>
</protein>
<dbReference type="InterPro" id="IPR035699">
    <property type="entry name" value="AAA_6"/>
</dbReference>
<organism evidence="3 4">
    <name type="scientific">Periplaneta americana</name>
    <name type="common">American cockroach</name>
    <name type="synonym">Blatta americana</name>
    <dbReference type="NCBI Taxonomy" id="6978"/>
    <lineage>
        <taxon>Eukaryota</taxon>
        <taxon>Metazoa</taxon>
        <taxon>Ecdysozoa</taxon>
        <taxon>Arthropoda</taxon>
        <taxon>Hexapoda</taxon>
        <taxon>Insecta</taxon>
        <taxon>Pterygota</taxon>
        <taxon>Neoptera</taxon>
        <taxon>Polyneoptera</taxon>
        <taxon>Dictyoptera</taxon>
        <taxon>Blattodea</taxon>
        <taxon>Blattoidea</taxon>
        <taxon>Blattidae</taxon>
        <taxon>Blattinae</taxon>
        <taxon>Periplaneta</taxon>
    </lineage>
</organism>
<dbReference type="PANTHER" id="PTHR46532">
    <property type="entry name" value="MALE FERTILITY FACTOR KL5"/>
    <property type="match status" value="1"/>
</dbReference>
<evidence type="ECO:0000313" key="4">
    <source>
        <dbReference type="Proteomes" id="UP001148838"/>
    </source>
</evidence>
<name>A0ABQ8SCY8_PERAM</name>
<gene>
    <name evidence="3" type="primary">DNAH8_2</name>
    <name evidence="3" type="ORF">ANN_20307</name>
</gene>
<dbReference type="Gene3D" id="1.10.8.710">
    <property type="match status" value="1"/>
</dbReference>
<comment type="caution">
    <text evidence="3">The sequence shown here is derived from an EMBL/GenBank/DDBJ whole genome shotgun (WGS) entry which is preliminary data.</text>
</comment>
<dbReference type="EMBL" id="JAJSOF020000031">
    <property type="protein sequence ID" value="KAJ4431705.1"/>
    <property type="molecule type" value="Genomic_DNA"/>
</dbReference>